<feature type="transmembrane region" description="Helical" evidence="7">
    <location>
        <begin position="552"/>
        <end position="576"/>
    </location>
</feature>
<feature type="transmembrane region" description="Helical" evidence="7">
    <location>
        <begin position="1082"/>
        <end position="1105"/>
    </location>
</feature>
<comment type="similarity">
    <text evidence="7">Belongs to the cation transport ATPase (P-type) (TC 3.A.3) family. Type IB subfamily.</text>
</comment>
<evidence type="ECO:0000256" key="8">
    <source>
        <dbReference type="SAM" id="MobiDB-lite"/>
    </source>
</evidence>
<dbReference type="SUPFAM" id="SSF55008">
    <property type="entry name" value="HMA, heavy metal-associated domain"/>
    <property type="match status" value="1"/>
</dbReference>
<sequence>MDLSKKGCCGSSPSKDCAGSRCDEECIRKIASLRCSTDNAHLRKSANNVHAASDYSKCENKCCESDTVHPSKPHSSVETKQTICGQVKTSCCSGDSDSARCCQELADGSVDTDKTNLKKQEVGPKGGCCGGMERMEPSGCCESSANASTENDPIIEDTCCDRSTHASNGTDKPSCCVKEPAGSACADHLQRTFDELSGLLGKGLCICRTVLDRLPTSCSSSQASIKAARKDVKKERGAIPKDKCCTAKSSISSLAVQEVKAGDEGCYSGKASQVNQPPNKSPEVCCFTESSGPVRSTCRSTLPPKSGKVGHVASPSAQSSNDGARGRSKVNEIEVVAAREHVLLNISGMTCTGCARKVMNILNGVTGISSPKVTFVSGVAEFDIESTATLRGVIDELEKGTGFSCSRIVSKYQSIDLLSTNAISMVDKGNLPDGIESVEKLEKGLYRVNYDPVIIGARILLSSFPSVILAPPSNDAMLREGKKHLINMGWSTITAATLTIPIVVLSWSDNPVPESTRLIVSLILGSLVQAIAVPEFYVGAVKSLVYSRAIEMDMLVVISITAACGYSVVAFGLHFAGIALVEEAFFETSALLITLVLLGRFMAALARVRAVSAVSIRSLQAGKALLVEASGEAVEIDARLLQFGDVFVVPPHSRVPTDGEVVEGSSSVDESMITGESIPVSKAEGDQLVAGTINGSSTLKVKLSRLPGKNSITDIAHMVENALGAKPRVQDLADKVASWFIPAVMAISAVVLVTWIAVCLRVRRLDGGDSFGVAITYSIAVLAVSCPCALGLAVPMVLVVAGGVTARQGVVVKSADAIERGHRVTDVVFDKTGTLTKGDLEVIHQAVFGHGEHEPSEGVILGAIQALIEDNEHPVSRAVAEAVKSRPSISGRVEEVESIPGSGIQGIFFSSTMKVGNPYWLGVDKHREIAPLIDQGMTLLCATMDGKLIASFGLKSNLRPEAAQVISELHRRQITCHIVSGDGPQVVRDVANSVGVPTALAMSRHKPADKQAYVQSLMDAGKHVLFCGDGTNDAIAVAQANVGVQIGNTSDVTKATASVVLLGGLDGVLVLLDVSKRSFRRIVFNFVWSAVYNVFAILLAAGAFVRVRIPPAYAGLGEIVSVLPVIVAAMTLQRTKKRTVVA</sequence>
<dbReference type="NCBIfam" id="TIGR01525">
    <property type="entry name" value="ATPase-IB_hvy"/>
    <property type="match status" value="1"/>
</dbReference>
<dbReference type="GO" id="GO:0019829">
    <property type="term" value="F:ATPase-coupled monoatomic cation transmembrane transporter activity"/>
    <property type="evidence" value="ECO:0007669"/>
    <property type="project" value="InterPro"/>
</dbReference>
<dbReference type="Gene3D" id="2.70.150.10">
    <property type="entry name" value="Calcium-transporting ATPase, cytoplasmic transduction domain A"/>
    <property type="match status" value="1"/>
</dbReference>
<keyword evidence="3 7" id="KW-0479">Metal-binding</keyword>
<dbReference type="InterPro" id="IPR027256">
    <property type="entry name" value="P-typ_ATPase_IB"/>
</dbReference>
<keyword evidence="5 7" id="KW-1133">Transmembrane helix</keyword>
<comment type="caution">
    <text evidence="10">The sequence shown here is derived from an EMBL/GenBank/DDBJ whole genome shotgun (WGS) entry which is preliminary data.</text>
</comment>
<dbReference type="Gene3D" id="3.40.1110.10">
    <property type="entry name" value="Calcium-transporting ATPase, cytoplasmic domain N"/>
    <property type="match status" value="1"/>
</dbReference>
<feature type="transmembrane region" description="Helical" evidence="7">
    <location>
        <begin position="1111"/>
        <end position="1132"/>
    </location>
</feature>
<accession>A0A8K0KVP4</accession>
<feature type="transmembrane region" description="Helical" evidence="7">
    <location>
        <begin position="485"/>
        <end position="507"/>
    </location>
</feature>
<dbReference type="InterPro" id="IPR059000">
    <property type="entry name" value="ATPase_P-type_domA"/>
</dbReference>
<reference evidence="10" key="1">
    <citation type="submission" date="2021-07" db="EMBL/GenBank/DDBJ databases">
        <title>Elsinoe batatas strain:CRI-CJ2 Genome sequencing and assembly.</title>
        <authorList>
            <person name="Huang L."/>
        </authorList>
    </citation>
    <scope>NUCLEOTIDE SEQUENCE</scope>
    <source>
        <strain evidence="10">CRI-CJ2</strain>
    </source>
</reference>
<evidence type="ECO:0000256" key="5">
    <source>
        <dbReference type="ARBA" id="ARBA00022989"/>
    </source>
</evidence>
<dbReference type="InterPro" id="IPR056236">
    <property type="entry name" value="HMA_PCA1"/>
</dbReference>
<dbReference type="PANTHER" id="PTHR46594:SF4">
    <property type="entry name" value="P-TYPE CATION-TRANSPORTING ATPASE"/>
    <property type="match status" value="1"/>
</dbReference>
<organism evidence="10 11">
    <name type="scientific">Elsinoe batatas</name>
    <dbReference type="NCBI Taxonomy" id="2601811"/>
    <lineage>
        <taxon>Eukaryota</taxon>
        <taxon>Fungi</taxon>
        <taxon>Dikarya</taxon>
        <taxon>Ascomycota</taxon>
        <taxon>Pezizomycotina</taxon>
        <taxon>Dothideomycetes</taxon>
        <taxon>Dothideomycetidae</taxon>
        <taxon>Myriangiales</taxon>
        <taxon>Elsinoaceae</taxon>
        <taxon>Elsinoe</taxon>
    </lineage>
</organism>
<evidence type="ECO:0000256" key="6">
    <source>
        <dbReference type="ARBA" id="ARBA00023136"/>
    </source>
</evidence>
<keyword evidence="4" id="KW-1278">Translocase</keyword>
<gene>
    <name evidence="10" type="ORF">KVT40_009118</name>
</gene>
<dbReference type="PANTHER" id="PTHR46594">
    <property type="entry name" value="P-TYPE CATION-TRANSPORTING ATPASE"/>
    <property type="match status" value="1"/>
</dbReference>
<dbReference type="GO" id="GO:0016887">
    <property type="term" value="F:ATP hydrolysis activity"/>
    <property type="evidence" value="ECO:0007669"/>
    <property type="project" value="InterPro"/>
</dbReference>
<dbReference type="Pfam" id="PF00702">
    <property type="entry name" value="Hydrolase"/>
    <property type="match status" value="1"/>
</dbReference>
<feature type="transmembrane region" description="Helical" evidence="7">
    <location>
        <begin position="519"/>
        <end position="540"/>
    </location>
</feature>
<evidence type="ECO:0000256" key="3">
    <source>
        <dbReference type="ARBA" id="ARBA00022723"/>
    </source>
</evidence>
<dbReference type="AlphaFoldDB" id="A0A8K0KVP4"/>
<evidence type="ECO:0000259" key="9">
    <source>
        <dbReference type="PROSITE" id="PS50846"/>
    </source>
</evidence>
<dbReference type="EMBL" id="JAESVG020000010">
    <property type="protein sequence ID" value="KAG8624142.1"/>
    <property type="molecule type" value="Genomic_DNA"/>
</dbReference>
<dbReference type="InterPro" id="IPR023299">
    <property type="entry name" value="ATPase_P-typ_cyto_dom_N"/>
</dbReference>
<feature type="transmembrane region" description="Helical" evidence="7">
    <location>
        <begin position="588"/>
        <end position="608"/>
    </location>
</feature>
<dbReference type="PROSITE" id="PS50846">
    <property type="entry name" value="HMA_2"/>
    <property type="match status" value="1"/>
</dbReference>
<feature type="transmembrane region" description="Helical" evidence="7">
    <location>
        <begin position="777"/>
        <end position="804"/>
    </location>
</feature>
<dbReference type="InterPro" id="IPR036412">
    <property type="entry name" value="HAD-like_sf"/>
</dbReference>
<dbReference type="Pfam" id="PF00403">
    <property type="entry name" value="HMA"/>
    <property type="match status" value="1"/>
</dbReference>
<name>A0A8K0KVP4_9PEZI</name>
<keyword evidence="6 7" id="KW-0472">Membrane</keyword>
<dbReference type="PRINTS" id="PR00119">
    <property type="entry name" value="CATATPASE"/>
</dbReference>
<dbReference type="InterPro" id="IPR044492">
    <property type="entry name" value="P_typ_ATPase_HD_dom"/>
</dbReference>
<proteinExistence type="inferred from homology"/>
<dbReference type="GO" id="GO:0016020">
    <property type="term" value="C:membrane"/>
    <property type="evidence" value="ECO:0007669"/>
    <property type="project" value="UniProtKB-SubCell"/>
</dbReference>
<dbReference type="InterPro" id="IPR018303">
    <property type="entry name" value="ATPase_P-typ_P_site"/>
</dbReference>
<feature type="domain" description="HMA" evidence="9">
    <location>
        <begin position="340"/>
        <end position="406"/>
    </location>
</feature>
<dbReference type="NCBIfam" id="TIGR01494">
    <property type="entry name" value="ATPase_P-type"/>
    <property type="match status" value="2"/>
</dbReference>
<evidence type="ECO:0000256" key="1">
    <source>
        <dbReference type="ARBA" id="ARBA00004370"/>
    </source>
</evidence>
<dbReference type="InterPro" id="IPR036163">
    <property type="entry name" value="HMA_dom_sf"/>
</dbReference>
<dbReference type="Gene3D" id="3.40.50.1000">
    <property type="entry name" value="HAD superfamily/HAD-like"/>
    <property type="match status" value="1"/>
</dbReference>
<evidence type="ECO:0000313" key="10">
    <source>
        <dbReference type="EMBL" id="KAG8624142.1"/>
    </source>
</evidence>
<keyword evidence="7" id="KW-0067">ATP-binding</keyword>
<dbReference type="InterPro" id="IPR017969">
    <property type="entry name" value="Heavy-metal-associated_CS"/>
</dbReference>
<dbReference type="InterPro" id="IPR001757">
    <property type="entry name" value="P_typ_ATPase"/>
</dbReference>
<dbReference type="InterPro" id="IPR006121">
    <property type="entry name" value="HMA_dom"/>
</dbReference>
<evidence type="ECO:0000256" key="7">
    <source>
        <dbReference type="RuleBase" id="RU362081"/>
    </source>
</evidence>
<dbReference type="Proteomes" id="UP000809789">
    <property type="component" value="Unassembled WGS sequence"/>
</dbReference>
<dbReference type="SUPFAM" id="SSF56784">
    <property type="entry name" value="HAD-like"/>
    <property type="match status" value="1"/>
</dbReference>
<dbReference type="GO" id="GO:0046872">
    <property type="term" value="F:metal ion binding"/>
    <property type="evidence" value="ECO:0007669"/>
    <property type="project" value="UniProtKB-KW"/>
</dbReference>
<dbReference type="PROSITE" id="PS01047">
    <property type="entry name" value="HMA_1"/>
    <property type="match status" value="1"/>
</dbReference>
<keyword evidence="7" id="KW-0547">Nucleotide-binding</keyword>
<dbReference type="Gene3D" id="3.30.70.100">
    <property type="match status" value="1"/>
</dbReference>
<dbReference type="CDD" id="cd00371">
    <property type="entry name" value="HMA"/>
    <property type="match status" value="1"/>
</dbReference>
<keyword evidence="2 7" id="KW-0812">Transmembrane</keyword>
<dbReference type="SUPFAM" id="SSF81665">
    <property type="entry name" value="Calcium ATPase, transmembrane domain M"/>
    <property type="match status" value="1"/>
</dbReference>
<dbReference type="FunFam" id="2.70.150.10:FF:000002">
    <property type="entry name" value="Copper-transporting ATPase 1, putative"/>
    <property type="match status" value="1"/>
</dbReference>
<evidence type="ECO:0000256" key="4">
    <source>
        <dbReference type="ARBA" id="ARBA00022967"/>
    </source>
</evidence>
<evidence type="ECO:0000256" key="2">
    <source>
        <dbReference type="ARBA" id="ARBA00022692"/>
    </source>
</evidence>
<feature type="region of interest" description="Disordered" evidence="8">
    <location>
        <begin position="297"/>
        <end position="328"/>
    </location>
</feature>
<keyword evidence="11" id="KW-1185">Reference proteome</keyword>
<dbReference type="SFLD" id="SFLDS00003">
    <property type="entry name" value="Haloacid_Dehalogenase"/>
    <property type="match status" value="1"/>
</dbReference>
<dbReference type="SFLD" id="SFLDG00002">
    <property type="entry name" value="C1.7:_P-type_atpase_like"/>
    <property type="match status" value="1"/>
</dbReference>
<dbReference type="Pfam" id="PF00122">
    <property type="entry name" value="E1-E2_ATPase"/>
    <property type="match status" value="1"/>
</dbReference>
<dbReference type="PROSITE" id="PS00154">
    <property type="entry name" value="ATPASE_E1_E2"/>
    <property type="match status" value="1"/>
</dbReference>
<feature type="transmembrane region" description="Helical" evidence="7">
    <location>
        <begin position="736"/>
        <end position="757"/>
    </location>
</feature>
<dbReference type="SUPFAM" id="SSF81653">
    <property type="entry name" value="Calcium ATPase, transduction domain A"/>
    <property type="match status" value="1"/>
</dbReference>
<dbReference type="InterPro" id="IPR008250">
    <property type="entry name" value="ATPase_P-typ_transduc_dom_A_sf"/>
</dbReference>
<comment type="subcellular location">
    <subcellularLocation>
        <location evidence="1 7">Membrane</location>
    </subcellularLocation>
</comment>
<evidence type="ECO:0000313" key="11">
    <source>
        <dbReference type="Proteomes" id="UP000809789"/>
    </source>
</evidence>
<dbReference type="InterPro" id="IPR023214">
    <property type="entry name" value="HAD_sf"/>
</dbReference>
<dbReference type="GO" id="GO:0030003">
    <property type="term" value="P:intracellular monoatomic cation homeostasis"/>
    <property type="evidence" value="ECO:0007669"/>
    <property type="project" value="UniProtKB-ARBA"/>
</dbReference>
<dbReference type="OrthoDB" id="432719at2759"/>
<dbReference type="NCBIfam" id="TIGR01511">
    <property type="entry name" value="ATPase-IB1_Cu"/>
    <property type="match status" value="1"/>
</dbReference>
<protein>
    <recommendedName>
        <fullName evidence="9">HMA domain-containing protein</fullName>
    </recommendedName>
</protein>
<dbReference type="SFLD" id="SFLDF00027">
    <property type="entry name" value="p-type_atpase"/>
    <property type="match status" value="1"/>
</dbReference>
<dbReference type="GO" id="GO:0005524">
    <property type="term" value="F:ATP binding"/>
    <property type="evidence" value="ECO:0007669"/>
    <property type="project" value="UniProtKB-UniRule"/>
</dbReference>
<dbReference type="Pfam" id="PF24534">
    <property type="entry name" value="HMA_PCA1"/>
    <property type="match status" value="1"/>
</dbReference>
<dbReference type="InterPro" id="IPR023298">
    <property type="entry name" value="ATPase_P-typ_TM_dom_sf"/>
</dbReference>